<dbReference type="InterPro" id="IPR002661">
    <property type="entry name" value="Ribosome_recyc_fac"/>
</dbReference>
<gene>
    <name evidence="5" type="ORF">SteCoe_36098</name>
</gene>
<dbReference type="Pfam" id="PF01765">
    <property type="entry name" value="RRF"/>
    <property type="match status" value="1"/>
</dbReference>
<evidence type="ECO:0000313" key="6">
    <source>
        <dbReference type="Proteomes" id="UP000187209"/>
    </source>
</evidence>
<dbReference type="GO" id="GO:0005739">
    <property type="term" value="C:mitochondrion"/>
    <property type="evidence" value="ECO:0007669"/>
    <property type="project" value="TreeGrafter"/>
</dbReference>
<dbReference type="PANTHER" id="PTHR20982">
    <property type="entry name" value="RIBOSOME RECYCLING FACTOR"/>
    <property type="match status" value="1"/>
</dbReference>
<dbReference type="Gene3D" id="1.10.132.20">
    <property type="entry name" value="Ribosome-recycling factor"/>
    <property type="match status" value="1"/>
</dbReference>
<dbReference type="InterPro" id="IPR023584">
    <property type="entry name" value="Ribosome_recyc_fac_dom"/>
</dbReference>
<dbReference type="Gene3D" id="3.30.1360.40">
    <property type="match status" value="1"/>
</dbReference>
<reference evidence="5 6" key="1">
    <citation type="submission" date="2016-11" db="EMBL/GenBank/DDBJ databases">
        <title>The macronuclear genome of Stentor coeruleus: a giant cell with tiny introns.</title>
        <authorList>
            <person name="Slabodnick M."/>
            <person name="Ruby J.G."/>
            <person name="Reiff S.B."/>
            <person name="Swart E.C."/>
            <person name="Gosai S."/>
            <person name="Prabakaran S."/>
            <person name="Witkowska E."/>
            <person name="Larue G.E."/>
            <person name="Fisher S."/>
            <person name="Freeman R.M."/>
            <person name="Gunawardena J."/>
            <person name="Chu W."/>
            <person name="Stover N.A."/>
            <person name="Gregory B.D."/>
            <person name="Nowacki M."/>
            <person name="Derisi J."/>
            <person name="Roy S.W."/>
            <person name="Marshall W.F."/>
            <person name="Sood P."/>
        </authorList>
    </citation>
    <scope>NUCLEOTIDE SEQUENCE [LARGE SCALE GENOMIC DNA]</scope>
    <source>
        <strain evidence="5">WM001</strain>
    </source>
</reference>
<comment type="caution">
    <text evidence="5">The sequence shown here is derived from an EMBL/GenBank/DDBJ whole genome shotgun (WGS) entry which is preliminary data.</text>
</comment>
<proteinExistence type="inferred from homology"/>
<name>A0A1R2AQU3_9CILI</name>
<evidence type="ECO:0000256" key="2">
    <source>
        <dbReference type="ARBA" id="ARBA00022917"/>
    </source>
</evidence>
<dbReference type="EMBL" id="MPUH01001607">
    <property type="protein sequence ID" value="OMJ66903.1"/>
    <property type="molecule type" value="Genomic_DNA"/>
</dbReference>
<evidence type="ECO:0000256" key="1">
    <source>
        <dbReference type="ARBA" id="ARBA00005912"/>
    </source>
</evidence>
<dbReference type="SUPFAM" id="SSF55194">
    <property type="entry name" value="Ribosome recycling factor, RRF"/>
    <property type="match status" value="1"/>
</dbReference>
<evidence type="ECO:0000313" key="5">
    <source>
        <dbReference type="EMBL" id="OMJ66903.1"/>
    </source>
</evidence>
<dbReference type="InterPro" id="IPR036191">
    <property type="entry name" value="RRF_sf"/>
</dbReference>
<comment type="similarity">
    <text evidence="1">Belongs to the RRF family.</text>
</comment>
<organism evidence="5 6">
    <name type="scientific">Stentor coeruleus</name>
    <dbReference type="NCBI Taxonomy" id="5963"/>
    <lineage>
        <taxon>Eukaryota</taxon>
        <taxon>Sar</taxon>
        <taxon>Alveolata</taxon>
        <taxon>Ciliophora</taxon>
        <taxon>Postciliodesmatophora</taxon>
        <taxon>Heterotrichea</taxon>
        <taxon>Heterotrichida</taxon>
        <taxon>Stentoridae</taxon>
        <taxon>Stentor</taxon>
    </lineage>
</organism>
<keyword evidence="6" id="KW-1185">Reference proteome</keyword>
<dbReference type="Proteomes" id="UP000187209">
    <property type="component" value="Unassembled WGS sequence"/>
</dbReference>
<dbReference type="GO" id="GO:0006412">
    <property type="term" value="P:translation"/>
    <property type="evidence" value="ECO:0007669"/>
    <property type="project" value="UniProtKB-KW"/>
</dbReference>
<evidence type="ECO:0000256" key="3">
    <source>
        <dbReference type="SAM" id="Coils"/>
    </source>
</evidence>
<sequence length="220" mass="25459">MILRFSRFVHTKFYLNTLGSQAPVRFFAKKGSKNSKEEPQGSTINFDMEKLKREMDTSIKNFENSLQKVTIGRGDPRIFDKVYVQQKHTNLANIAQIIPKNANEITIKPFDSSDIEDILTALNLSEIRVQARKEAGGIIHITIPKPTNDYRNELIKQARDFAEETRQSLRKKRQGSLHTVKDMKDEDELKRIKNDVQKVTDKYTETVEKMLKDKEKSLST</sequence>
<accession>A0A1R2AQU3</accession>
<feature type="coiled-coil region" evidence="3">
    <location>
        <begin position="152"/>
        <end position="209"/>
    </location>
</feature>
<evidence type="ECO:0000259" key="4">
    <source>
        <dbReference type="Pfam" id="PF01765"/>
    </source>
</evidence>
<dbReference type="GO" id="GO:0043023">
    <property type="term" value="F:ribosomal large subunit binding"/>
    <property type="evidence" value="ECO:0007669"/>
    <property type="project" value="TreeGrafter"/>
</dbReference>
<dbReference type="PANTHER" id="PTHR20982:SF3">
    <property type="entry name" value="MITOCHONDRIAL RIBOSOME RECYCLING FACTOR PSEUDO 1"/>
    <property type="match status" value="1"/>
</dbReference>
<keyword evidence="3" id="KW-0175">Coiled coil</keyword>
<dbReference type="AlphaFoldDB" id="A0A1R2AQU3"/>
<dbReference type="OrthoDB" id="407355at2759"/>
<feature type="domain" description="Ribosome recycling factor" evidence="4">
    <location>
        <begin position="62"/>
        <end position="218"/>
    </location>
</feature>
<keyword evidence="2" id="KW-0648">Protein biosynthesis</keyword>
<protein>
    <recommendedName>
        <fullName evidence="4">Ribosome recycling factor domain-containing protein</fullName>
    </recommendedName>
</protein>